<dbReference type="Proteomes" id="UP000886595">
    <property type="component" value="Unassembled WGS sequence"/>
</dbReference>
<name>A0A8X7QUG8_BRACI</name>
<dbReference type="EMBL" id="JAAMPC010000012">
    <property type="protein sequence ID" value="KAG2276147.1"/>
    <property type="molecule type" value="Genomic_DNA"/>
</dbReference>
<sequence>MTEQDNVMIVTGSWVREDDGKWIFDSLTEEGTKSITLTASLEYEELVNLVKEALSLGGTTATIKLQ</sequence>
<evidence type="ECO:0000313" key="2">
    <source>
        <dbReference type="Proteomes" id="UP000886595"/>
    </source>
</evidence>
<comment type="caution">
    <text evidence="1">The sequence shown here is derived from an EMBL/GenBank/DDBJ whole genome shotgun (WGS) entry which is preliminary data.</text>
</comment>
<organism evidence="1 2">
    <name type="scientific">Brassica carinata</name>
    <name type="common">Ethiopian mustard</name>
    <name type="synonym">Abyssinian cabbage</name>
    <dbReference type="NCBI Taxonomy" id="52824"/>
    <lineage>
        <taxon>Eukaryota</taxon>
        <taxon>Viridiplantae</taxon>
        <taxon>Streptophyta</taxon>
        <taxon>Embryophyta</taxon>
        <taxon>Tracheophyta</taxon>
        <taxon>Spermatophyta</taxon>
        <taxon>Magnoliopsida</taxon>
        <taxon>eudicotyledons</taxon>
        <taxon>Gunneridae</taxon>
        <taxon>Pentapetalae</taxon>
        <taxon>rosids</taxon>
        <taxon>malvids</taxon>
        <taxon>Brassicales</taxon>
        <taxon>Brassicaceae</taxon>
        <taxon>Brassiceae</taxon>
        <taxon>Brassica</taxon>
    </lineage>
</organism>
<gene>
    <name evidence="1" type="ORF">Bca52824_058702</name>
</gene>
<evidence type="ECO:0000313" key="1">
    <source>
        <dbReference type="EMBL" id="KAG2276147.1"/>
    </source>
</evidence>
<keyword evidence="2" id="KW-1185">Reference proteome</keyword>
<dbReference type="OrthoDB" id="1113676at2759"/>
<accession>A0A8X7QUG8</accession>
<proteinExistence type="predicted"/>
<dbReference type="AlphaFoldDB" id="A0A8X7QUG8"/>
<protein>
    <submittedName>
        <fullName evidence="1">Uncharacterized protein</fullName>
    </submittedName>
</protein>
<reference evidence="1 2" key="1">
    <citation type="submission" date="2020-02" db="EMBL/GenBank/DDBJ databases">
        <authorList>
            <person name="Ma Q."/>
            <person name="Huang Y."/>
            <person name="Song X."/>
            <person name="Pei D."/>
        </authorList>
    </citation>
    <scope>NUCLEOTIDE SEQUENCE [LARGE SCALE GENOMIC DNA]</scope>
    <source>
        <strain evidence="1">Sxm20200214</strain>
        <tissue evidence="1">Leaf</tissue>
    </source>
</reference>